<comment type="caution">
    <text evidence="1">The sequence shown here is derived from an EMBL/GenBank/DDBJ whole genome shotgun (WGS) entry which is preliminary data.</text>
</comment>
<proteinExistence type="predicted"/>
<name>A0A3E1HGG2_9MYCO</name>
<evidence type="ECO:0000313" key="2">
    <source>
        <dbReference type="Proteomes" id="UP000258522"/>
    </source>
</evidence>
<sequence>MWTALNERVREGAKQLVAILNHRSTPMLRPLPVDIEQLPLPIEVDLVWGQGRINLKTGDCWPYSSDCQDVIVLTMMRERCFPSVYKVVFSRRPDELYHFVTRQDGQVLQQFGLR</sequence>
<keyword evidence="2" id="KW-1185">Reference proteome</keyword>
<evidence type="ECO:0000313" key="1">
    <source>
        <dbReference type="EMBL" id="RFD25405.1"/>
    </source>
</evidence>
<accession>A0A3E1HGG2</accession>
<organism evidence="1 2">
    <name type="scientific">Mycobacterium uberis</name>
    <dbReference type="NCBI Taxonomy" id="2162698"/>
    <lineage>
        <taxon>Bacteria</taxon>
        <taxon>Bacillati</taxon>
        <taxon>Actinomycetota</taxon>
        <taxon>Actinomycetes</taxon>
        <taxon>Mycobacteriales</taxon>
        <taxon>Mycobacteriaceae</taxon>
        <taxon>Mycobacterium</taxon>
    </lineage>
</organism>
<gene>
    <name evidence="1" type="ORF">MUBE_09955</name>
</gene>
<protein>
    <submittedName>
        <fullName evidence="1">Uncharacterized protein</fullName>
    </submittedName>
</protein>
<dbReference type="AlphaFoldDB" id="A0A3E1HGG2"/>
<dbReference type="Proteomes" id="UP000258522">
    <property type="component" value="Unassembled WGS sequence"/>
</dbReference>
<dbReference type="EMBL" id="QAYL01000015">
    <property type="protein sequence ID" value="RFD25405.1"/>
    <property type="molecule type" value="Genomic_DNA"/>
</dbReference>
<reference evidence="1 2" key="1">
    <citation type="submission" date="2018-07" db="EMBL/GenBank/DDBJ databases">
        <title>Whole genome sequence of Mycobacterium uberis.</title>
        <authorList>
            <person name="Benjak A."/>
        </authorList>
    </citation>
    <scope>NUCLEOTIDE SEQUENCE [LARGE SCALE GENOMIC DNA]</scope>
    <source>
        <strain evidence="1 2">Jura</strain>
    </source>
</reference>